<dbReference type="InterPro" id="IPR043502">
    <property type="entry name" value="DNA/RNA_pol_sf"/>
</dbReference>
<keyword evidence="10" id="KW-1185">Reference proteome</keyword>
<protein>
    <recommendedName>
        <fullName evidence="8">Reverse transcriptase domain-containing protein</fullName>
    </recommendedName>
</protein>
<keyword evidence="6" id="KW-0695">RNA-directed DNA polymerase</keyword>
<dbReference type="EMBL" id="UYJE01002129">
    <property type="protein sequence ID" value="VDI08068.1"/>
    <property type="molecule type" value="Genomic_DNA"/>
</dbReference>
<name>A0A8B6CQX8_MYTGA</name>
<keyword evidence="5" id="KW-0378">Hydrolase</keyword>
<reference evidence="9" key="1">
    <citation type="submission" date="2018-11" db="EMBL/GenBank/DDBJ databases">
        <authorList>
            <person name="Alioto T."/>
            <person name="Alioto T."/>
        </authorList>
    </citation>
    <scope>NUCLEOTIDE SEQUENCE</scope>
</reference>
<evidence type="ECO:0000256" key="2">
    <source>
        <dbReference type="ARBA" id="ARBA00022695"/>
    </source>
</evidence>
<dbReference type="InterPro" id="IPR043128">
    <property type="entry name" value="Rev_trsase/Diguanyl_cyclase"/>
</dbReference>
<keyword evidence="7" id="KW-0732">Signal</keyword>
<evidence type="ECO:0000256" key="4">
    <source>
        <dbReference type="ARBA" id="ARBA00022759"/>
    </source>
</evidence>
<dbReference type="PANTHER" id="PTHR37984">
    <property type="entry name" value="PROTEIN CBG26694"/>
    <property type="match status" value="1"/>
</dbReference>
<evidence type="ECO:0000256" key="6">
    <source>
        <dbReference type="ARBA" id="ARBA00022918"/>
    </source>
</evidence>
<evidence type="ECO:0000313" key="10">
    <source>
        <dbReference type="Proteomes" id="UP000596742"/>
    </source>
</evidence>
<feature type="signal peptide" evidence="7">
    <location>
        <begin position="1"/>
        <end position="15"/>
    </location>
</feature>
<dbReference type="PANTHER" id="PTHR37984:SF5">
    <property type="entry name" value="PROTEIN NYNRIN-LIKE"/>
    <property type="match status" value="1"/>
</dbReference>
<evidence type="ECO:0000256" key="5">
    <source>
        <dbReference type="ARBA" id="ARBA00022801"/>
    </source>
</evidence>
<organism evidence="9 10">
    <name type="scientific">Mytilus galloprovincialis</name>
    <name type="common">Mediterranean mussel</name>
    <dbReference type="NCBI Taxonomy" id="29158"/>
    <lineage>
        <taxon>Eukaryota</taxon>
        <taxon>Metazoa</taxon>
        <taxon>Spiralia</taxon>
        <taxon>Lophotrochozoa</taxon>
        <taxon>Mollusca</taxon>
        <taxon>Bivalvia</taxon>
        <taxon>Autobranchia</taxon>
        <taxon>Pteriomorphia</taxon>
        <taxon>Mytilida</taxon>
        <taxon>Mytiloidea</taxon>
        <taxon>Mytilidae</taxon>
        <taxon>Mytilinae</taxon>
        <taxon>Mytilus</taxon>
    </lineage>
</organism>
<dbReference type="Pfam" id="PF00078">
    <property type="entry name" value="RVT_1"/>
    <property type="match status" value="1"/>
</dbReference>
<comment type="caution">
    <text evidence="9">The sequence shown here is derived from an EMBL/GenBank/DDBJ whole genome shotgun (WGS) entry which is preliminary data.</text>
</comment>
<feature type="chain" id="PRO_5032738950" description="Reverse transcriptase domain-containing protein" evidence="7">
    <location>
        <begin position="16"/>
        <end position="518"/>
    </location>
</feature>
<gene>
    <name evidence="9" type="ORF">MGAL_10B058859</name>
</gene>
<dbReference type="GO" id="GO:0016787">
    <property type="term" value="F:hydrolase activity"/>
    <property type="evidence" value="ECO:0007669"/>
    <property type="project" value="UniProtKB-KW"/>
</dbReference>
<dbReference type="PROSITE" id="PS50878">
    <property type="entry name" value="RT_POL"/>
    <property type="match status" value="1"/>
</dbReference>
<dbReference type="SUPFAM" id="SSF56672">
    <property type="entry name" value="DNA/RNA polymerases"/>
    <property type="match status" value="1"/>
</dbReference>
<proteinExistence type="predicted"/>
<evidence type="ECO:0000256" key="7">
    <source>
        <dbReference type="SAM" id="SignalP"/>
    </source>
</evidence>
<dbReference type="FunFam" id="3.30.70.270:FF:000020">
    <property type="entry name" value="Transposon Tf2-6 polyprotein-like Protein"/>
    <property type="match status" value="1"/>
</dbReference>
<keyword evidence="2" id="KW-0548">Nucleotidyltransferase</keyword>
<dbReference type="GO" id="GO:0003964">
    <property type="term" value="F:RNA-directed DNA polymerase activity"/>
    <property type="evidence" value="ECO:0007669"/>
    <property type="project" value="UniProtKB-KW"/>
</dbReference>
<keyword evidence="1" id="KW-0808">Transferase</keyword>
<dbReference type="AlphaFoldDB" id="A0A8B6CQX8"/>
<dbReference type="InterPro" id="IPR050951">
    <property type="entry name" value="Retrovirus_Pol_polyprotein"/>
</dbReference>
<dbReference type="InterPro" id="IPR000477">
    <property type="entry name" value="RT_dom"/>
</dbReference>
<evidence type="ECO:0000259" key="8">
    <source>
        <dbReference type="PROSITE" id="PS50878"/>
    </source>
</evidence>
<dbReference type="OrthoDB" id="116078at2759"/>
<dbReference type="Pfam" id="PF17917">
    <property type="entry name" value="RT_RNaseH"/>
    <property type="match status" value="1"/>
</dbReference>
<keyword evidence="3" id="KW-0540">Nuclease</keyword>
<evidence type="ECO:0000313" key="9">
    <source>
        <dbReference type="EMBL" id="VDI08068.1"/>
    </source>
</evidence>
<evidence type="ECO:0000256" key="3">
    <source>
        <dbReference type="ARBA" id="ARBA00022722"/>
    </source>
</evidence>
<dbReference type="InterPro" id="IPR041373">
    <property type="entry name" value="RT_RNaseH"/>
</dbReference>
<sequence length="518" mass="58932">MNLVLRGLTWKTVLAFLDDILVLGPSFDEHLTNLQNVFARFREYGLRLKPKKCALFRTSVEFLGRSVSNQGLQIGQQHLQPVSGWVVPTCTKEVEQFLGFVNYHRSFIKDYAKISAPLYEVTGKNLFSWNHERQLAFQTLKDNLLSAPVLTLPNNKDYFILDTDASQNAIGAELIQVQDGEERTIAYGSFVLTAEQKRYCTTRKELLAVIRFTRQFRHYLLGRQFTVRTDHSSLTWLVNFKEPQGQLARWLEELSQYDLVIKHRPGKQHIDADVLSRLPDRLKECPHYTADTILASLPCKGCNYCQRAHQSWAQFLCDVDEAVPLARKRKQKPRLLKRVATAMMMLFETPEKVSTLEQPAVPVESAVTDDCCYTSSLNSIEPIASQSSEECDLPPFSTGMELIFTPSTARIVMDDSSDCVVAAIAQEEGITISGFSEEDIKTGQESDLDLMFILPYLKDGCEPLSNDLFLAPPAAKSHWINIFLKRQWYFKESTQNRGSQYKTCCTRFFKTNSNGALS</sequence>
<evidence type="ECO:0000256" key="1">
    <source>
        <dbReference type="ARBA" id="ARBA00022679"/>
    </source>
</evidence>
<dbReference type="GO" id="GO:0004519">
    <property type="term" value="F:endonuclease activity"/>
    <property type="evidence" value="ECO:0007669"/>
    <property type="project" value="UniProtKB-KW"/>
</dbReference>
<feature type="domain" description="Reverse transcriptase" evidence="8">
    <location>
        <begin position="1"/>
        <end position="67"/>
    </location>
</feature>
<accession>A0A8B6CQX8</accession>
<dbReference type="Proteomes" id="UP000596742">
    <property type="component" value="Unassembled WGS sequence"/>
</dbReference>
<dbReference type="Gene3D" id="3.10.20.370">
    <property type="match status" value="1"/>
</dbReference>
<dbReference type="CDD" id="cd09274">
    <property type="entry name" value="RNase_HI_RT_Ty3"/>
    <property type="match status" value="1"/>
</dbReference>
<dbReference type="CDD" id="cd01647">
    <property type="entry name" value="RT_LTR"/>
    <property type="match status" value="1"/>
</dbReference>
<dbReference type="Gene3D" id="3.30.70.270">
    <property type="match status" value="2"/>
</dbReference>
<dbReference type="FunFam" id="3.10.20.370:FF:000001">
    <property type="entry name" value="Retrovirus-related Pol polyprotein from transposon 17.6-like protein"/>
    <property type="match status" value="1"/>
</dbReference>
<keyword evidence="4" id="KW-0255">Endonuclease</keyword>